<reference evidence="6" key="1">
    <citation type="submission" date="2020-12" db="EMBL/GenBank/DDBJ databases">
        <title>Hymenobacter sp.</title>
        <authorList>
            <person name="Kim M.K."/>
        </authorList>
    </citation>
    <scope>NUCLEOTIDE SEQUENCE [LARGE SCALE GENOMIC DNA]</scope>
    <source>
        <strain evidence="6">BT553</strain>
    </source>
</reference>
<dbReference type="Gene3D" id="3.40.50.10420">
    <property type="entry name" value="NagB/RpiA/CoA transferase-like"/>
    <property type="match status" value="1"/>
</dbReference>
<comment type="cofactor">
    <cofactor evidence="4">
        <name>Mg(2+)</name>
        <dbReference type="ChEBI" id="CHEBI:18420"/>
    </cofactor>
</comment>
<dbReference type="InterPro" id="IPR002698">
    <property type="entry name" value="FTHF_cligase"/>
</dbReference>
<keyword evidence="2 4" id="KW-0547">Nucleotide-binding</keyword>
<evidence type="ECO:0000256" key="1">
    <source>
        <dbReference type="ARBA" id="ARBA00010638"/>
    </source>
</evidence>
<dbReference type="GO" id="GO:0030272">
    <property type="term" value="F:5-formyltetrahydrofolate cyclo-ligase activity"/>
    <property type="evidence" value="ECO:0007669"/>
    <property type="project" value="UniProtKB-EC"/>
</dbReference>
<keyword evidence="5" id="KW-0436">Ligase</keyword>
<evidence type="ECO:0000313" key="6">
    <source>
        <dbReference type="Proteomes" id="UP000640426"/>
    </source>
</evidence>
<dbReference type="PANTHER" id="PTHR23407:SF1">
    <property type="entry name" value="5-FORMYLTETRAHYDROFOLATE CYCLO-LIGASE"/>
    <property type="match status" value="1"/>
</dbReference>
<organism evidence="5 6">
    <name type="scientific">Sphingomonas mollis</name>
    <dbReference type="NCBI Taxonomy" id="2795726"/>
    <lineage>
        <taxon>Bacteria</taxon>
        <taxon>Pseudomonadati</taxon>
        <taxon>Pseudomonadota</taxon>
        <taxon>Alphaproteobacteria</taxon>
        <taxon>Sphingomonadales</taxon>
        <taxon>Sphingomonadaceae</taxon>
        <taxon>Sphingomonas</taxon>
    </lineage>
</organism>
<keyword evidence="4" id="KW-0479">Metal-binding</keyword>
<sequence>MMDKRALRARLRAIRDAAAPVSMVVPAAFAVRLSPGLIVASYVAMGGEVDPTPLARAAADAGCRLALPHVVDRPTPIRFLAAGGTLVEGPFGLRQPGVDAAELAPDIILTPLVGFDRRGNRLGQGAGHYDRAFAAYPAAWRVGIAHAVQELPLLIPDPWDIPLHAILTEQEWIVP</sequence>
<dbReference type="Proteomes" id="UP000640426">
    <property type="component" value="Unassembled WGS sequence"/>
</dbReference>
<accession>A0ABS0XMP7</accession>
<protein>
    <recommendedName>
        <fullName evidence="4">5-formyltetrahydrofolate cyclo-ligase</fullName>
        <ecNumber evidence="4">6.3.3.2</ecNumber>
    </recommendedName>
</protein>
<dbReference type="InterPro" id="IPR024185">
    <property type="entry name" value="FTHF_cligase-like_sf"/>
</dbReference>
<comment type="similarity">
    <text evidence="1 4">Belongs to the 5-formyltetrahydrofolate cyclo-ligase family.</text>
</comment>
<dbReference type="SUPFAM" id="SSF100950">
    <property type="entry name" value="NagB/RpiA/CoA transferase-like"/>
    <property type="match status" value="1"/>
</dbReference>
<evidence type="ECO:0000256" key="4">
    <source>
        <dbReference type="RuleBase" id="RU361279"/>
    </source>
</evidence>
<dbReference type="Pfam" id="PF01812">
    <property type="entry name" value="5-FTHF_cyc-lig"/>
    <property type="match status" value="1"/>
</dbReference>
<dbReference type="RefSeq" id="WP_199036036.1">
    <property type="nucleotide sequence ID" value="NZ_JAELXS010000002.1"/>
</dbReference>
<dbReference type="NCBIfam" id="TIGR02727">
    <property type="entry name" value="MTHFS_bact"/>
    <property type="match status" value="1"/>
</dbReference>
<dbReference type="EC" id="6.3.3.2" evidence="4"/>
<comment type="catalytic activity">
    <reaction evidence="4">
        <text>(6S)-5-formyl-5,6,7,8-tetrahydrofolate + ATP = (6R)-5,10-methenyltetrahydrofolate + ADP + phosphate</text>
        <dbReference type="Rhea" id="RHEA:10488"/>
        <dbReference type="ChEBI" id="CHEBI:30616"/>
        <dbReference type="ChEBI" id="CHEBI:43474"/>
        <dbReference type="ChEBI" id="CHEBI:57455"/>
        <dbReference type="ChEBI" id="CHEBI:57457"/>
        <dbReference type="ChEBI" id="CHEBI:456216"/>
        <dbReference type="EC" id="6.3.3.2"/>
    </reaction>
</comment>
<evidence type="ECO:0000313" key="5">
    <source>
        <dbReference type="EMBL" id="MBJ6121304.1"/>
    </source>
</evidence>
<evidence type="ECO:0000256" key="2">
    <source>
        <dbReference type="ARBA" id="ARBA00022741"/>
    </source>
</evidence>
<dbReference type="PIRSF" id="PIRSF006806">
    <property type="entry name" value="FTHF_cligase"/>
    <property type="match status" value="1"/>
</dbReference>
<name>A0ABS0XMP7_9SPHN</name>
<comment type="caution">
    <text evidence="5">The sequence shown here is derived from an EMBL/GenBank/DDBJ whole genome shotgun (WGS) entry which is preliminary data.</text>
</comment>
<keyword evidence="6" id="KW-1185">Reference proteome</keyword>
<keyword evidence="4" id="KW-0460">Magnesium</keyword>
<proteinExistence type="inferred from homology"/>
<evidence type="ECO:0000256" key="3">
    <source>
        <dbReference type="ARBA" id="ARBA00022840"/>
    </source>
</evidence>
<dbReference type="PANTHER" id="PTHR23407">
    <property type="entry name" value="ATPASE INHIBITOR/5-FORMYLTETRAHYDROFOLATE CYCLO-LIGASE"/>
    <property type="match status" value="1"/>
</dbReference>
<dbReference type="EMBL" id="JAELXS010000002">
    <property type="protein sequence ID" value="MBJ6121304.1"/>
    <property type="molecule type" value="Genomic_DNA"/>
</dbReference>
<gene>
    <name evidence="5" type="ORF">JAO74_05795</name>
</gene>
<dbReference type="InterPro" id="IPR037171">
    <property type="entry name" value="NagB/RpiA_transferase-like"/>
</dbReference>
<keyword evidence="3 4" id="KW-0067">ATP-binding</keyword>